<comment type="caution">
    <text evidence="2">The sequence shown here is derived from an EMBL/GenBank/DDBJ whole genome shotgun (WGS) entry which is preliminary data.</text>
</comment>
<protein>
    <submittedName>
        <fullName evidence="2">Catechol 2,3-dioxygenase</fullName>
        <ecNumber evidence="2">1.13.11.2</ecNumber>
    </submittedName>
</protein>
<dbReference type="Proteomes" id="UP000576087">
    <property type="component" value="Unassembled WGS sequence"/>
</dbReference>
<dbReference type="SUPFAM" id="SSF54593">
    <property type="entry name" value="Glyoxalase/Bleomycin resistance protein/Dihydroxybiphenyl dioxygenase"/>
    <property type="match status" value="1"/>
</dbReference>
<accession>A0A7W6SDA0</accession>
<reference evidence="5 6" key="1">
    <citation type="submission" date="2020-08" db="EMBL/GenBank/DDBJ databases">
        <title>Genomic Encyclopedia of Type Strains, Phase IV (KMG-V): Genome sequencing to study the core and pangenomes of soil and plant-associated prokaryotes.</title>
        <authorList>
            <person name="Whitman W."/>
        </authorList>
    </citation>
    <scope>NUCLEOTIDE SEQUENCE [LARGE SCALE GENOMIC DNA]</scope>
    <source>
        <strain evidence="3 6">SEMIA 444</strain>
        <strain evidence="2 5">SEMIA 448</strain>
        <strain evidence="4 7">SEMIA 452</strain>
    </source>
</reference>
<keyword evidence="6" id="KW-1185">Reference proteome</keyword>
<dbReference type="Proteomes" id="UP000524535">
    <property type="component" value="Unassembled WGS sequence"/>
</dbReference>
<dbReference type="InterPro" id="IPR029068">
    <property type="entry name" value="Glyas_Bleomycin-R_OHBP_Dase"/>
</dbReference>
<dbReference type="PROSITE" id="PS51819">
    <property type="entry name" value="VOC"/>
    <property type="match status" value="2"/>
</dbReference>
<dbReference type="PANTHER" id="PTHR21366:SF19">
    <property type="entry name" value="METAPYROCATECHASE"/>
    <property type="match status" value="1"/>
</dbReference>
<name>A0A7W6SDA0_9HYPH</name>
<dbReference type="AlphaFoldDB" id="A0A7W6SDA0"/>
<keyword evidence="2" id="KW-0223">Dioxygenase</keyword>
<evidence type="ECO:0000313" key="6">
    <source>
        <dbReference type="Proteomes" id="UP000524535"/>
    </source>
</evidence>
<dbReference type="EMBL" id="JACIGY010000016">
    <property type="protein sequence ID" value="MBB4414874.1"/>
    <property type="molecule type" value="Genomic_DNA"/>
</dbReference>
<evidence type="ECO:0000313" key="5">
    <source>
        <dbReference type="Proteomes" id="UP000520770"/>
    </source>
</evidence>
<dbReference type="Pfam" id="PF00903">
    <property type="entry name" value="Glyoxalase"/>
    <property type="match status" value="2"/>
</dbReference>
<dbReference type="GO" id="GO:0018577">
    <property type="term" value="F:catechol 2,3-dioxygenase activity"/>
    <property type="evidence" value="ECO:0007669"/>
    <property type="project" value="UniProtKB-EC"/>
</dbReference>
<evidence type="ECO:0000313" key="2">
    <source>
        <dbReference type="EMBL" id="MBB4351622.1"/>
    </source>
</evidence>
<organism evidence="2 5">
    <name type="scientific">Aliirhizobium cellulosilyticum</name>
    <dbReference type="NCBI Taxonomy" id="393664"/>
    <lineage>
        <taxon>Bacteria</taxon>
        <taxon>Pseudomonadati</taxon>
        <taxon>Pseudomonadota</taxon>
        <taxon>Alphaproteobacteria</taxon>
        <taxon>Hyphomicrobiales</taxon>
        <taxon>Rhizobiaceae</taxon>
        <taxon>Aliirhizobium</taxon>
    </lineage>
</organism>
<dbReference type="EC" id="1.13.11.2" evidence="2"/>
<evidence type="ECO:0000313" key="3">
    <source>
        <dbReference type="EMBL" id="MBB4414874.1"/>
    </source>
</evidence>
<feature type="domain" description="VOC" evidence="1">
    <location>
        <begin position="65"/>
        <end position="178"/>
    </location>
</feature>
<evidence type="ECO:0000259" key="1">
    <source>
        <dbReference type="PROSITE" id="PS51819"/>
    </source>
</evidence>
<keyword evidence="2" id="KW-0560">Oxidoreductase</keyword>
<dbReference type="EMBL" id="JACIGW010000014">
    <property type="protein sequence ID" value="MBB4351622.1"/>
    <property type="molecule type" value="Genomic_DNA"/>
</dbReference>
<feature type="domain" description="VOC" evidence="1">
    <location>
        <begin position="207"/>
        <end position="328"/>
    </location>
</feature>
<dbReference type="InterPro" id="IPR050383">
    <property type="entry name" value="GlyoxalaseI/FosfomycinResist"/>
</dbReference>
<dbReference type="InterPro" id="IPR037523">
    <property type="entry name" value="VOC_core"/>
</dbReference>
<proteinExistence type="predicted"/>
<sequence>MNSFFLYEKRYFDLPFSSLSDEIQYWSEGRKIRHGTIYSIDFHCAALQLLRRYPMSEMAHHDIAHLGHVEMLTDRFDESLDFFTRIYGLKLSGRDENSAYLRAWDDYEYCTLKLTRSPTTGVGHISYRATSREALDRRVQAIEASGYQVLGWNEGDLGHGRAFRFEDPFGHVFEIYYDTNWYEPQDEAERSALKNTASAFTGAAPRRLDHLNLLSSDVTEFKRFMETCLGARVTEFIQLDNGRIGGAWFTVNNKTYDLACTEEHGGGVGRLHHVTYATDQREDILRAADIFLQNGVHIETGPHKHAIQGTFFLYVWEPAGNRVELANSGARLILAPDWRPIMWTEADRKKGQAWGLKTIETFHSDGTPPILKD</sequence>
<gene>
    <name evidence="3" type="ORF">GGE31_005421</name>
    <name evidence="2" type="ORF">GGE33_005405</name>
    <name evidence="4" type="ORF">GGE35_005405</name>
</gene>
<dbReference type="InterPro" id="IPR004360">
    <property type="entry name" value="Glyas_Fos-R_dOase_dom"/>
</dbReference>
<dbReference type="Proteomes" id="UP000520770">
    <property type="component" value="Unassembled WGS sequence"/>
</dbReference>
<dbReference type="Gene3D" id="3.10.180.10">
    <property type="entry name" value="2,3-Dihydroxybiphenyl 1,2-Dioxygenase, domain 1"/>
    <property type="match status" value="2"/>
</dbReference>
<dbReference type="PANTHER" id="PTHR21366">
    <property type="entry name" value="GLYOXALASE FAMILY PROTEIN"/>
    <property type="match status" value="1"/>
</dbReference>
<evidence type="ECO:0000313" key="7">
    <source>
        <dbReference type="Proteomes" id="UP000576087"/>
    </source>
</evidence>
<dbReference type="EMBL" id="JACIHM010000017">
    <property type="protein sequence ID" value="MBB4449548.1"/>
    <property type="molecule type" value="Genomic_DNA"/>
</dbReference>
<evidence type="ECO:0000313" key="4">
    <source>
        <dbReference type="EMBL" id="MBB4449548.1"/>
    </source>
</evidence>